<proteinExistence type="predicted"/>
<protein>
    <submittedName>
        <fullName evidence="2">GNAT family protein</fullName>
    </submittedName>
</protein>
<dbReference type="Proteomes" id="UP001499854">
    <property type="component" value="Unassembled WGS sequence"/>
</dbReference>
<evidence type="ECO:0000259" key="1">
    <source>
        <dbReference type="Pfam" id="PF13302"/>
    </source>
</evidence>
<dbReference type="Gene3D" id="3.40.630.30">
    <property type="match status" value="1"/>
</dbReference>
<dbReference type="Pfam" id="PF13302">
    <property type="entry name" value="Acetyltransf_3"/>
    <property type="match status" value="1"/>
</dbReference>
<dbReference type="PANTHER" id="PTHR43610">
    <property type="entry name" value="BLL6696 PROTEIN"/>
    <property type="match status" value="1"/>
</dbReference>
<dbReference type="InterPro" id="IPR016181">
    <property type="entry name" value="Acyl_CoA_acyltransferase"/>
</dbReference>
<organism evidence="2 3">
    <name type="scientific">Catenulispora subtropica</name>
    <dbReference type="NCBI Taxonomy" id="450798"/>
    <lineage>
        <taxon>Bacteria</taxon>
        <taxon>Bacillati</taxon>
        <taxon>Actinomycetota</taxon>
        <taxon>Actinomycetes</taxon>
        <taxon>Catenulisporales</taxon>
        <taxon>Catenulisporaceae</taxon>
        <taxon>Catenulispora</taxon>
    </lineage>
</organism>
<dbReference type="EMBL" id="BAAAQM010000067">
    <property type="protein sequence ID" value="GAA2000024.1"/>
    <property type="molecule type" value="Genomic_DNA"/>
</dbReference>
<comment type="caution">
    <text evidence="2">The sequence shown here is derived from an EMBL/GenBank/DDBJ whole genome shotgun (WGS) entry which is preliminary data.</text>
</comment>
<name>A0ABP5EJ93_9ACTN</name>
<accession>A0ABP5EJ93</accession>
<sequence>MRSPVTLHGRLCRLELMRPDHLDGLLFAATADRSTYDYTYVPKDYDAVVRYVALATSDHAAGVALPFTTIMIDPVTGEERIVGTSRLRELEYWRAGVWPPRHGHLNPDGRPDACEIGSTWLHPSAQRTGINTEAKLMMLTYAFEAWDVHRVSLKTDVRNTRSRAAISALGAQFEGIRRAHFPAADGGVRDSALFSIVRAEWPAAKANLEARLQRYLDRAAMAALEPALEPVRVDPHLVQPLHLESTAVLETAAGAPVEAGPVVQAPAIPAA</sequence>
<dbReference type="PANTHER" id="PTHR43610:SF1">
    <property type="entry name" value="N-ACETYLTRANSFERASE DOMAIN-CONTAINING PROTEIN"/>
    <property type="match status" value="1"/>
</dbReference>
<keyword evidence="3" id="KW-1185">Reference proteome</keyword>
<dbReference type="RefSeq" id="WP_344662133.1">
    <property type="nucleotide sequence ID" value="NZ_BAAAQM010000067.1"/>
</dbReference>
<reference evidence="3" key="1">
    <citation type="journal article" date="2019" name="Int. J. Syst. Evol. Microbiol.">
        <title>The Global Catalogue of Microorganisms (GCM) 10K type strain sequencing project: providing services to taxonomists for standard genome sequencing and annotation.</title>
        <authorList>
            <consortium name="The Broad Institute Genomics Platform"/>
            <consortium name="The Broad Institute Genome Sequencing Center for Infectious Disease"/>
            <person name="Wu L."/>
            <person name="Ma J."/>
        </authorList>
    </citation>
    <scope>NUCLEOTIDE SEQUENCE [LARGE SCALE GENOMIC DNA]</scope>
    <source>
        <strain evidence="3">JCM 16013</strain>
    </source>
</reference>
<gene>
    <name evidence="2" type="ORF">GCM10009838_76870</name>
</gene>
<feature type="domain" description="N-acetyltransferase" evidence="1">
    <location>
        <begin position="14"/>
        <end position="172"/>
    </location>
</feature>
<dbReference type="InterPro" id="IPR000182">
    <property type="entry name" value="GNAT_dom"/>
</dbReference>
<evidence type="ECO:0000313" key="3">
    <source>
        <dbReference type="Proteomes" id="UP001499854"/>
    </source>
</evidence>
<dbReference type="SUPFAM" id="SSF55729">
    <property type="entry name" value="Acyl-CoA N-acyltransferases (Nat)"/>
    <property type="match status" value="1"/>
</dbReference>
<evidence type="ECO:0000313" key="2">
    <source>
        <dbReference type="EMBL" id="GAA2000024.1"/>
    </source>
</evidence>